<dbReference type="Pfam" id="PF02944">
    <property type="entry name" value="BESS"/>
    <property type="match status" value="1"/>
</dbReference>
<protein>
    <submittedName>
        <fullName evidence="3">BESS motif</fullName>
    </submittedName>
</protein>
<keyword evidence="4" id="KW-1185">Reference proteome</keyword>
<feature type="domain" description="BESS" evidence="2">
    <location>
        <begin position="74"/>
        <end position="113"/>
    </location>
</feature>
<keyword evidence="1" id="KW-0539">Nucleus</keyword>
<accession>A0AAW1MYZ5</accession>
<dbReference type="EMBL" id="JASPKY010000026">
    <property type="protein sequence ID" value="KAK9751614.1"/>
    <property type="molecule type" value="Genomic_DNA"/>
</dbReference>
<name>A0AAW1MYZ5_POPJA</name>
<dbReference type="PROSITE" id="PS51031">
    <property type="entry name" value="BESS"/>
    <property type="match status" value="1"/>
</dbReference>
<reference evidence="3 4" key="1">
    <citation type="journal article" date="2024" name="BMC Genomics">
        <title>De novo assembly and annotation of Popillia japonica's genome with initial clues to its potential as an invasive pest.</title>
        <authorList>
            <person name="Cucini C."/>
            <person name="Boschi S."/>
            <person name="Funari R."/>
            <person name="Cardaioli E."/>
            <person name="Iannotti N."/>
            <person name="Marturano G."/>
            <person name="Paoli F."/>
            <person name="Bruttini M."/>
            <person name="Carapelli A."/>
            <person name="Frati F."/>
            <person name="Nardi F."/>
        </authorList>
    </citation>
    <scope>NUCLEOTIDE SEQUENCE [LARGE SCALE GENOMIC DNA]</scope>
    <source>
        <strain evidence="3">DMR45628</strain>
    </source>
</reference>
<evidence type="ECO:0000259" key="2">
    <source>
        <dbReference type="PROSITE" id="PS51031"/>
    </source>
</evidence>
<proteinExistence type="predicted"/>
<dbReference type="AlphaFoldDB" id="A0AAW1MYZ5"/>
<gene>
    <name evidence="3" type="ORF">QE152_g4803</name>
</gene>
<dbReference type="GO" id="GO:0003677">
    <property type="term" value="F:DNA binding"/>
    <property type="evidence" value="ECO:0007669"/>
    <property type="project" value="InterPro"/>
</dbReference>
<dbReference type="GO" id="GO:0005634">
    <property type="term" value="C:nucleus"/>
    <property type="evidence" value="ECO:0007669"/>
    <property type="project" value="UniProtKB-SubCell"/>
</dbReference>
<comment type="caution">
    <text evidence="3">The sequence shown here is derived from an EMBL/GenBank/DDBJ whole genome shotgun (WGS) entry which is preliminary data.</text>
</comment>
<sequence length="147" mass="16721">MAAGEAENKNLKAAKRRKYLRPTYSGIIRTKRYKPQPNRNIVSNQEPVTASTSLYTNVAPDSHNFLDKQSENDMNDDVAFFKSLLPTLSELAPSQKLLFRIDVMKILHSYATQSHIYTTENRAICKGSFHTEEPQISKQCVEDDSPE</sequence>
<comment type="subcellular location">
    <subcellularLocation>
        <location evidence="1">Nucleus</location>
    </subcellularLocation>
</comment>
<organism evidence="3 4">
    <name type="scientific">Popillia japonica</name>
    <name type="common">Japanese beetle</name>
    <dbReference type="NCBI Taxonomy" id="7064"/>
    <lineage>
        <taxon>Eukaryota</taxon>
        <taxon>Metazoa</taxon>
        <taxon>Ecdysozoa</taxon>
        <taxon>Arthropoda</taxon>
        <taxon>Hexapoda</taxon>
        <taxon>Insecta</taxon>
        <taxon>Pterygota</taxon>
        <taxon>Neoptera</taxon>
        <taxon>Endopterygota</taxon>
        <taxon>Coleoptera</taxon>
        <taxon>Polyphaga</taxon>
        <taxon>Scarabaeiformia</taxon>
        <taxon>Scarabaeidae</taxon>
        <taxon>Rutelinae</taxon>
        <taxon>Popillia</taxon>
    </lineage>
</organism>
<evidence type="ECO:0000256" key="1">
    <source>
        <dbReference type="PROSITE-ProRule" id="PRU00371"/>
    </source>
</evidence>
<dbReference type="InterPro" id="IPR004210">
    <property type="entry name" value="BESS_motif"/>
</dbReference>
<evidence type="ECO:0000313" key="3">
    <source>
        <dbReference type="EMBL" id="KAK9751614.1"/>
    </source>
</evidence>
<evidence type="ECO:0000313" key="4">
    <source>
        <dbReference type="Proteomes" id="UP001458880"/>
    </source>
</evidence>
<dbReference type="Proteomes" id="UP001458880">
    <property type="component" value="Unassembled WGS sequence"/>
</dbReference>